<sequence>MYFAVHPSGGWKAPRFYGRAGPEAVRMETLKISDYPPVGWRGRLLSPSYLDEFKPTWMSPSSVAKPKLGWGSHGVSM</sequence>
<dbReference type="AlphaFoldDB" id="A0A7J0DIB9"/>
<comment type="caution">
    <text evidence="1">The sequence shown here is derived from an EMBL/GenBank/DDBJ whole genome shotgun (WGS) entry which is preliminary data.</text>
</comment>
<evidence type="ECO:0000313" key="2">
    <source>
        <dbReference type="Proteomes" id="UP000585474"/>
    </source>
</evidence>
<gene>
    <name evidence="1" type="ORF">Acr_00g0035930</name>
</gene>
<evidence type="ECO:0000313" key="1">
    <source>
        <dbReference type="EMBL" id="GFS34777.1"/>
    </source>
</evidence>
<dbReference type="EMBL" id="BJWL01000216">
    <property type="protein sequence ID" value="GFS34777.1"/>
    <property type="molecule type" value="Genomic_DNA"/>
</dbReference>
<accession>A0A7J0DIB9</accession>
<name>A0A7J0DIB9_9ERIC</name>
<dbReference type="Proteomes" id="UP000585474">
    <property type="component" value="Unassembled WGS sequence"/>
</dbReference>
<proteinExistence type="predicted"/>
<protein>
    <submittedName>
        <fullName evidence="1">Uncharacterized protein</fullName>
    </submittedName>
</protein>
<keyword evidence="2" id="KW-1185">Reference proteome</keyword>
<reference evidence="2" key="1">
    <citation type="submission" date="2019-07" db="EMBL/GenBank/DDBJ databases">
        <title>De Novo Assembly of kiwifruit Actinidia rufa.</title>
        <authorList>
            <person name="Sugita-Konishi S."/>
            <person name="Sato K."/>
            <person name="Mori E."/>
            <person name="Abe Y."/>
            <person name="Kisaki G."/>
            <person name="Hamano K."/>
            <person name="Suezawa K."/>
            <person name="Otani M."/>
            <person name="Fukuda T."/>
            <person name="Manabe T."/>
            <person name="Gomi K."/>
            <person name="Tabuchi M."/>
            <person name="Akimitsu K."/>
            <person name="Kataoka I."/>
        </authorList>
    </citation>
    <scope>NUCLEOTIDE SEQUENCE [LARGE SCALE GENOMIC DNA]</scope>
    <source>
        <strain evidence="2">cv. Fuchu</strain>
    </source>
</reference>
<organism evidence="1 2">
    <name type="scientific">Actinidia rufa</name>
    <dbReference type="NCBI Taxonomy" id="165716"/>
    <lineage>
        <taxon>Eukaryota</taxon>
        <taxon>Viridiplantae</taxon>
        <taxon>Streptophyta</taxon>
        <taxon>Embryophyta</taxon>
        <taxon>Tracheophyta</taxon>
        <taxon>Spermatophyta</taxon>
        <taxon>Magnoliopsida</taxon>
        <taxon>eudicotyledons</taxon>
        <taxon>Gunneridae</taxon>
        <taxon>Pentapetalae</taxon>
        <taxon>asterids</taxon>
        <taxon>Ericales</taxon>
        <taxon>Actinidiaceae</taxon>
        <taxon>Actinidia</taxon>
    </lineage>
</organism>